<organism evidence="1 2">
    <name type="scientific">Solihabitans fulvus</name>
    <dbReference type="NCBI Taxonomy" id="1892852"/>
    <lineage>
        <taxon>Bacteria</taxon>
        <taxon>Bacillati</taxon>
        <taxon>Actinomycetota</taxon>
        <taxon>Actinomycetes</taxon>
        <taxon>Pseudonocardiales</taxon>
        <taxon>Pseudonocardiaceae</taxon>
        <taxon>Solihabitans</taxon>
    </lineage>
</organism>
<sequence>MGNFSVLPAELHQAAETVRELADDGPRQPAFKYGLDVSQVGHDGLANALYELQCGAKSVAGLMWADISDAAGQLRDSARVYEESDAAVHQAMTALQRH</sequence>
<evidence type="ECO:0000313" key="2">
    <source>
        <dbReference type="Proteomes" id="UP000323454"/>
    </source>
</evidence>
<reference evidence="1 2" key="2">
    <citation type="submission" date="2019-09" db="EMBL/GenBank/DDBJ databases">
        <authorList>
            <person name="Jin C."/>
        </authorList>
    </citation>
    <scope>NUCLEOTIDE SEQUENCE [LARGE SCALE GENOMIC DNA]</scope>
    <source>
        <strain evidence="1 2">AN110305</strain>
    </source>
</reference>
<gene>
    <name evidence="1" type="ORF">F0L68_13170</name>
</gene>
<dbReference type="EMBL" id="VUOB01000022">
    <property type="protein sequence ID" value="KAA2262234.1"/>
    <property type="molecule type" value="Genomic_DNA"/>
</dbReference>
<comment type="caution">
    <text evidence="1">The sequence shown here is derived from an EMBL/GenBank/DDBJ whole genome shotgun (WGS) entry which is preliminary data.</text>
</comment>
<reference evidence="1 2" key="1">
    <citation type="submission" date="2019-09" db="EMBL/GenBank/DDBJ databases">
        <title>Goodfellowia gen. nov., a new genus of the Pseudonocardineae related to Actinoalloteichus, containing Goodfellowia coeruleoviolacea gen. nov., comb. nov. gen. nov., comb. nov.</title>
        <authorList>
            <person name="Labeda D."/>
        </authorList>
    </citation>
    <scope>NUCLEOTIDE SEQUENCE [LARGE SCALE GENOMIC DNA]</scope>
    <source>
        <strain evidence="1 2">AN110305</strain>
    </source>
</reference>
<dbReference type="Proteomes" id="UP000323454">
    <property type="component" value="Unassembled WGS sequence"/>
</dbReference>
<dbReference type="RefSeq" id="WP_149849817.1">
    <property type="nucleotide sequence ID" value="NZ_VUOB01000022.1"/>
</dbReference>
<keyword evidence="2" id="KW-1185">Reference proteome</keyword>
<evidence type="ECO:0000313" key="1">
    <source>
        <dbReference type="EMBL" id="KAA2262234.1"/>
    </source>
</evidence>
<accession>A0A5B2XGG6</accession>
<dbReference type="AlphaFoldDB" id="A0A5B2XGG6"/>
<name>A0A5B2XGG6_9PSEU</name>
<proteinExistence type="predicted"/>
<evidence type="ECO:0008006" key="3">
    <source>
        <dbReference type="Google" id="ProtNLM"/>
    </source>
</evidence>
<protein>
    <recommendedName>
        <fullName evidence="3">Excreted virulence factor EspC, type VII ESX diderm</fullName>
    </recommendedName>
</protein>